<dbReference type="PROSITE" id="PS51257">
    <property type="entry name" value="PROKAR_LIPOPROTEIN"/>
    <property type="match status" value="1"/>
</dbReference>
<evidence type="ECO:0008006" key="2">
    <source>
        <dbReference type="Google" id="ProtNLM"/>
    </source>
</evidence>
<accession>A0A8D9C8W1</accession>
<dbReference type="EMBL" id="OU342829">
    <property type="protein sequence ID" value="CAG7580436.1"/>
    <property type="molecule type" value="Genomic_DNA"/>
</dbReference>
<evidence type="ECO:0000313" key="1">
    <source>
        <dbReference type="EMBL" id="CAG7580436.1"/>
    </source>
</evidence>
<name>A0A8D9C8W1_9VIRU</name>
<reference evidence="1" key="1">
    <citation type="submission" date="2021-06" db="EMBL/GenBank/DDBJ databases">
        <authorList>
            <person name="Gannon L."/>
            <person name="Redgwell R T."/>
            <person name="Michniewski S."/>
            <person name="Harrison D C."/>
            <person name="Millard A."/>
        </authorList>
    </citation>
    <scope>NUCLEOTIDE SEQUENCE</scope>
</reference>
<protein>
    <recommendedName>
        <fullName evidence="2">Lipoprotein</fullName>
    </recommendedName>
</protein>
<organism evidence="1">
    <name type="scientific">uncultured marine phage</name>
    <dbReference type="NCBI Taxonomy" id="707152"/>
    <lineage>
        <taxon>Viruses</taxon>
        <taxon>environmental samples</taxon>
    </lineage>
</organism>
<proteinExistence type="predicted"/>
<gene>
    <name evidence="1" type="ORF">SLAVMIC_00414</name>
</gene>
<sequence length="54" mass="6197">MKKLFKLFIFGGLFLLFSCGGHTCDAYRKADFTKKVEGKKVMVIEKAKSLTHRK</sequence>